<evidence type="ECO:0000256" key="3">
    <source>
        <dbReference type="ARBA" id="ARBA00022679"/>
    </source>
</evidence>
<sequence length="252" mass="27827">MKHIQSAKNQQVKLWKKLHQKKYRDETNMFLIEGKHLVEEAIKGEQAFEAILVQDDEVMPPMLQNMNSELYIVSRDVMQAICDTKTPQGIAAICKITNGTEIKNDNYSKLLLVDGVQDPGNLGTLIRTADAVGLDGIIISEGSADIYNSKVVRSTQGSLFHIPVIKGDLIEWIERLEKNSVSVFGSALEGAVPYGEISAQERFALVVGNEGSGVRKELLDRTSQNLYVPIYGQAESLNVAIASGILLYHLRA</sequence>
<dbReference type="GO" id="GO:0008173">
    <property type="term" value="F:RNA methyltransferase activity"/>
    <property type="evidence" value="ECO:0007669"/>
    <property type="project" value="InterPro"/>
</dbReference>
<name>A0A1E5LCT7_9BACI</name>
<keyword evidence="6" id="KW-1185">Reference proteome</keyword>
<dbReference type="InterPro" id="IPR053888">
    <property type="entry name" value="MRM3-like_sub_bind"/>
</dbReference>
<dbReference type="Gene3D" id="3.30.1330.30">
    <property type="match status" value="1"/>
</dbReference>
<dbReference type="GO" id="GO:0003723">
    <property type="term" value="F:RNA binding"/>
    <property type="evidence" value="ECO:0007669"/>
    <property type="project" value="InterPro"/>
</dbReference>
<dbReference type="Proteomes" id="UP000095209">
    <property type="component" value="Unassembled WGS sequence"/>
</dbReference>
<proteinExistence type="inferred from homology"/>
<dbReference type="InterPro" id="IPR029026">
    <property type="entry name" value="tRNA_m1G_MTases_N"/>
</dbReference>
<dbReference type="AlphaFoldDB" id="A0A1E5LCT7"/>
<dbReference type="SUPFAM" id="SSF55315">
    <property type="entry name" value="L30e-like"/>
    <property type="match status" value="1"/>
</dbReference>
<keyword evidence="3 5" id="KW-0808">Transferase</keyword>
<protein>
    <submittedName>
        <fullName evidence="5">RNA methyltransferase</fullName>
    </submittedName>
</protein>
<dbReference type="GO" id="GO:0032259">
    <property type="term" value="P:methylation"/>
    <property type="evidence" value="ECO:0007669"/>
    <property type="project" value="UniProtKB-KW"/>
</dbReference>
<dbReference type="InterPro" id="IPR001537">
    <property type="entry name" value="SpoU_MeTrfase"/>
</dbReference>
<gene>
    <name evidence="5" type="ORF">BFG57_03875</name>
</gene>
<feature type="domain" description="RNA 2-O ribose methyltransferase substrate binding" evidence="4">
    <location>
        <begin position="31"/>
        <end position="100"/>
    </location>
</feature>
<keyword evidence="2 5" id="KW-0489">Methyltransferase</keyword>
<evidence type="ECO:0000313" key="6">
    <source>
        <dbReference type="Proteomes" id="UP000095209"/>
    </source>
</evidence>
<comment type="similarity">
    <text evidence="1">Belongs to the class IV-like SAM-binding methyltransferase superfamily. RNA methyltransferase TrmH family.</text>
</comment>
<dbReference type="CDD" id="cd18095">
    <property type="entry name" value="SpoU-like_rRNA-MTase"/>
    <property type="match status" value="1"/>
</dbReference>
<dbReference type="InterPro" id="IPR051259">
    <property type="entry name" value="rRNA_Methyltransferase"/>
</dbReference>
<dbReference type="GO" id="GO:0006396">
    <property type="term" value="P:RNA processing"/>
    <property type="evidence" value="ECO:0007669"/>
    <property type="project" value="InterPro"/>
</dbReference>
<accession>A0A1E5LCT7</accession>
<dbReference type="GO" id="GO:0005737">
    <property type="term" value="C:cytoplasm"/>
    <property type="evidence" value="ECO:0007669"/>
    <property type="project" value="UniProtKB-ARBA"/>
</dbReference>
<dbReference type="SUPFAM" id="SSF75217">
    <property type="entry name" value="alpha/beta knot"/>
    <property type="match status" value="1"/>
</dbReference>
<evidence type="ECO:0000256" key="1">
    <source>
        <dbReference type="ARBA" id="ARBA00007228"/>
    </source>
</evidence>
<dbReference type="STRING" id="1305675.BFG57_03875"/>
<dbReference type="RefSeq" id="WP_069718169.1">
    <property type="nucleotide sequence ID" value="NZ_MJEH01000044.1"/>
</dbReference>
<dbReference type="Pfam" id="PF22435">
    <property type="entry name" value="MRM3-like_sub_bind"/>
    <property type="match status" value="1"/>
</dbReference>
<evidence type="ECO:0000256" key="2">
    <source>
        <dbReference type="ARBA" id="ARBA00022603"/>
    </source>
</evidence>
<dbReference type="PANTHER" id="PTHR43191:SF2">
    <property type="entry name" value="RRNA METHYLTRANSFERASE 3, MITOCHONDRIAL"/>
    <property type="match status" value="1"/>
</dbReference>
<dbReference type="OrthoDB" id="9794400at2"/>
<dbReference type="InterPro" id="IPR029028">
    <property type="entry name" value="Alpha/beta_knot_MTases"/>
</dbReference>
<dbReference type="Gene3D" id="3.40.1280.10">
    <property type="match status" value="1"/>
</dbReference>
<reference evidence="5 6" key="1">
    <citation type="submission" date="2016-08" db="EMBL/GenBank/DDBJ databases">
        <title>Genome of Bacillus solimangrovi GH2-4.</title>
        <authorList>
            <person name="Lim S."/>
            <person name="Kim B.-C."/>
        </authorList>
    </citation>
    <scope>NUCLEOTIDE SEQUENCE [LARGE SCALE GENOMIC DNA]</scope>
    <source>
        <strain evidence="5 6">GH2-4</strain>
    </source>
</reference>
<comment type="caution">
    <text evidence="5">The sequence shown here is derived from an EMBL/GenBank/DDBJ whole genome shotgun (WGS) entry which is preliminary data.</text>
</comment>
<dbReference type="InterPro" id="IPR013123">
    <property type="entry name" value="SpoU_subst-bd"/>
</dbReference>
<dbReference type="EMBL" id="MJEH01000044">
    <property type="protein sequence ID" value="OEH91883.1"/>
    <property type="molecule type" value="Genomic_DNA"/>
</dbReference>
<dbReference type="InterPro" id="IPR029064">
    <property type="entry name" value="Ribosomal_eL30-like_sf"/>
</dbReference>
<dbReference type="PANTHER" id="PTHR43191">
    <property type="entry name" value="RRNA METHYLTRANSFERASE 3"/>
    <property type="match status" value="1"/>
</dbReference>
<evidence type="ECO:0000313" key="5">
    <source>
        <dbReference type="EMBL" id="OEH91883.1"/>
    </source>
</evidence>
<organism evidence="5 6">
    <name type="scientific">Bacillus solimangrovi</name>
    <dbReference type="NCBI Taxonomy" id="1305675"/>
    <lineage>
        <taxon>Bacteria</taxon>
        <taxon>Bacillati</taxon>
        <taxon>Bacillota</taxon>
        <taxon>Bacilli</taxon>
        <taxon>Bacillales</taxon>
        <taxon>Bacillaceae</taxon>
        <taxon>Bacillus</taxon>
    </lineage>
</organism>
<dbReference type="SMART" id="SM00967">
    <property type="entry name" value="SpoU_sub_bind"/>
    <property type="match status" value="1"/>
</dbReference>
<dbReference type="Pfam" id="PF00588">
    <property type="entry name" value="SpoU_methylase"/>
    <property type="match status" value="1"/>
</dbReference>
<evidence type="ECO:0000259" key="4">
    <source>
        <dbReference type="SMART" id="SM00967"/>
    </source>
</evidence>